<name>A0A1K9ZFK2_9GAMM</name>
<dbReference type="RefSeq" id="WP_075518180.1">
    <property type="nucleotide sequence ID" value="NZ_FPLD01000051.1"/>
</dbReference>
<dbReference type="AlphaFoldDB" id="A0A1K9ZFK2"/>
<sequence length="128" mass="14158">MKRISVPVESMTESLASFGLSDEKANDIVMLFEVVDAGEYDALVMPALSFNDSHLSREEVLVTLSAFWVSVIGNTDSFSEQELQGLGALRSLFFVAVNFGYQSLATCIATYWEHTSPLHKTESVELWG</sequence>
<protein>
    <submittedName>
        <fullName evidence="1">Uncharacterized protein</fullName>
    </submittedName>
</protein>
<proteinExistence type="predicted"/>
<evidence type="ECO:0000313" key="2">
    <source>
        <dbReference type="Proteomes" id="UP000183794"/>
    </source>
</evidence>
<evidence type="ECO:0000313" key="1">
    <source>
        <dbReference type="EMBL" id="SGY96043.1"/>
    </source>
</evidence>
<accession>A0A1K9ZFK2</accession>
<dbReference type="EMBL" id="FPLD01000051">
    <property type="protein sequence ID" value="SGY96043.1"/>
    <property type="molecule type" value="Genomic_DNA"/>
</dbReference>
<reference evidence="1 2" key="1">
    <citation type="submission" date="2016-11" db="EMBL/GenBank/DDBJ databases">
        <authorList>
            <person name="Jaros S."/>
            <person name="Januszkiewicz K."/>
            <person name="Wedrychowicz H."/>
        </authorList>
    </citation>
    <scope>NUCLEOTIDE SEQUENCE [LARGE SCALE GENOMIC DNA]</scope>
    <source>
        <strain evidence="1">NVI 5450</strain>
    </source>
</reference>
<gene>
    <name evidence="1" type="ORF">NVI5450_1802</name>
</gene>
<dbReference type="Proteomes" id="UP000183794">
    <property type="component" value="Unassembled WGS sequence"/>
</dbReference>
<organism evidence="1 2">
    <name type="scientific">Moritella viscosa</name>
    <dbReference type="NCBI Taxonomy" id="80854"/>
    <lineage>
        <taxon>Bacteria</taxon>
        <taxon>Pseudomonadati</taxon>
        <taxon>Pseudomonadota</taxon>
        <taxon>Gammaproteobacteria</taxon>
        <taxon>Alteromonadales</taxon>
        <taxon>Moritellaceae</taxon>
        <taxon>Moritella</taxon>
    </lineage>
</organism>